<dbReference type="InParanoid" id="M4C617"/>
<evidence type="ECO:0000313" key="2">
    <source>
        <dbReference type="EnsemblProtists" id="HpaP814546"/>
    </source>
</evidence>
<evidence type="ECO:0000313" key="3">
    <source>
        <dbReference type="Proteomes" id="UP000011713"/>
    </source>
</evidence>
<reference evidence="3" key="1">
    <citation type="journal article" date="2010" name="Science">
        <title>Signatures of adaptation to obligate biotrophy in the Hyaloperonospora arabidopsidis genome.</title>
        <authorList>
            <person name="Baxter L."/>
            <person name="Tripathy S."/>
            <person name="Ishaque N."/>
            <person name="Boot N."/>
            <person name="Cabral A."/>
            <person name="Kemen E."/>
            <person name="Thines M."/>
            <person name="Ah-Fong A."/>
            <person name="Anderson R."/>
            <person name="Badejoko W."/>
            <person name="Bittner-Eddy P."/>
            <person name="Boore J.L."/>
            <person name="Chibucos M.C."/>
            <person name="Coates M."/>
            <person name="Dehal P."/>
            <person name="Delehaunty K."/>
            <person name="Dong S."/>
            <person name="Downton P."/>
            <person name="Dumas B."/>
            <person name="Fabro G."/>
            <person name="Fronick C."/>
            <person name="Fuerstenberg S.I."/>
            <person name="Fulton L."/>
            <person name="Gaulin E."/>
            <person name="Govers F."/>
            <person name="Hughes L."/>
            <person name="Humphray S."/>
            <person name="Jiang R.H."/>
            <person name="Judelson H."/>
            <person name="Kamoun S."/>
            <person name="Kyung K."/>
            <person name="Meijer H."/>
            <person name="Minx P."/>
            <person name="Morris P."/>
            <person name="Nelson J."/>
            <person name="Phuntumart V."/>
            <person name="Qutob D."/>
            <person name="Rehmany A."/>
            <person name="Rougon-Cardoso A."/>
            <person name="Ryden P."/>
            <person name="Torto-Alalibo T."/>
            <person name="Studholme D."/>
            <person name="Wang Y."/>
            <person name="Win J."/>
            <person name="Wood J."/>
            <person name="Clifton S.W."/>
            <person name="Rogers J."/>
            <person name="Van den Ackerveken G."/>
            <person name="Jones J.D."/>
            <person name="McDowell J.M."/>
            <person name="Beynon J."/>
            <person name="Tyler B.M."/>
        </authorList>
    </citation>
    <scope>NUCLEOTIDE SEQUENCE [LARGE SCALE GENOMIC DNA]</scope>
    <source>
        <strain evidence="3">Emoy2</strain>
    </source>
</reference>
<accession>M4C617</accession>
<proteinExistence type="predicted"/>
<dbReference type="AlphaFoldDB" id="M4C617"/>
<dbReference type="VEuPathDB" id="FungiDB:HpaG814546"/>
<evidence type="ECO:0000256" key="1">
    <source>
        <dbReference type="SAM" id="MobiDB-lite"/>
    </source>
</evidence>
<feature type="region of interest" description="Disordered" evidence="1">
    <location>
        <begin position="1"/>
        <end position="26"/>
    </location>
</feature>
<dbReference type="EMBL" id="JH598591">
    <property type="status" value="NOT_ANNOTATED_CDS"/>
    <property type="molecule type" value="Genomic_DNA"/>
</dbReference>
<dbReference type="HOGENOM" id="CLU_2627228_0_0_1"/>
<name>M4C617_HYAAE</name>
<reference evidence="2" key="2">
    <citation type="submission" date="2015-06" db="UniProtKB">
        <authorList>
            <consortium name="EnsemblProtists"/>
        </authorList>
    </citation>
    <scope>IDENTIFICATION</scope>
    <source>
        <strain evidence="2">Emoy2</strain>
    </source>
</reference>
<protein>
    <submittedName>
        <fullName evidence="2">Uncharacterized protein</fullName>
    </submittedName>
</protein>
<keyword evidence="3" id="KW-1185">Reference proteome</keyword>
<organism evidence="2 3">
    <name type="scientific">Hyaloperonospora arabidopsidis (strain Emoy2)</name>
    <name type="common">Downy mildew agent</name>
    <name type="synonym">Peronospora arabidopsidis</name>
    <dbReference type="NCBI Taxonomy" id="559515"/>
    <lineage>
        <taxon>Eukaryota</taxon>
        <taxon>Sar</taxon>
        <taxon>Stramenopiles</taxon>
        <taxon>Oomycota</taxon>
        <taxon>Peronosporomycetes</taxon>
        <taxon>Peronosporales</taxon>
        <taxon>Peronosporaceae</taxon>
        <taxon>Hyaloperonospora</taxon>
    </lineage>
</organism>
<dbReference type="EnsemblProtists" id="HpaT814546">
    <property type="protein sequence ID" value="HpaP814546"/>
    <property type="gene ID" value="HpaG814546"/>
</dbReference>
<dbReference type="Proteomes" id="UP000011713">
    <property type="component" value="Unassembled WGS sequence"/>
</dbReference>
<sequence length="78" mass="8706">MDYTEATLESTGGEPQHARGLREKHRARTSAEVHLVCFAITRAMRALITSSSSRPVTLGFRRMPWSARSTGRSAFEEP</sequence>